<feature type="compositionally biased region" description="Acidic residues" evidence="7">
    <location>
        <begin position="345"/>
        <end position="355"/>
    </location>
</feature>
<feature type="compositionally biased region" description="Acidic residues" evidence="7">
    <location>
        <begin position="448"/>
        <end position="468"/>
    </location>
</feature>
<dbReference type="Proteomes" id="UP000694553">
    <property type="component" value="Unassembled WGS sequence"/>
</dbReference>
<evidence type="ECO:0000256" key="3">
    <source>
        <dbReference type="ARBA" id="ARBA00023015"/>
    </source>
</evidence>
<feature type="compositionally biased region" description="Low complexity" evidence="7">
    <location>
        <begin position="974"/>
        <end position="994"/>
    </location>
</feature>
<keyword evidence="2" id="KW-0677">Repeat</keyword>
<evidence type="ECO:0000256" key="1">
    <source>
        <dbReference type="ARBA" id="ARBA00004123"/>
    </source>
</evidence>
<dbReference type="PANTHER" id="PTHR46304">
    <property type="entry name" value="GENERAL TRANSCRIPTION FACTOR II-I REPEAT DOMAIN-CONTAINING PROTEIN 1"/>
    <property type="match status" value="1"/>
</dbReference>
<comment type="subcellular location">
    <subcellularLocation>
        <location evidence="1">Nucleus</location>
    </subcellularLocation>
</comment>
<feature type="region of interest" description="Disordered" evidence="7">
    <location>
        <begin position="236"/>
        <end position="487"/>
    </location>
</feature>
<dbReference type="Ensembl" id="ENSCMUT00000029440.2">
    <property type="protein sequence ID" value="ENSCMUP00000027383.2"/>
    <property type="gene ID" value="ENSCMUG00000016534.2"/>
</dbReference>
<reference evidence="9" key="1">
    <citation type="submission" date="2019-10" db="EMBL/GenBank/DDBJ databases">
        <title>Corvus moneduloides (New Caledonian crow) genome, bCorMon1, primary haplotype.</title>
        <authorList>
            <person name="Rutz C."/>
            <person name="Fungtammasan C."/>
            <person name="Mountcastle J."/>
            <person name="Formenti G."/>
            <person name="Chow W."/>
            <person name="Howe K."/>
            <person name="Steele M.P."/>
            <person name="Fernandes J."/>
            <person name="Gilbert M.T.P."/>
            <person name="Fedrigo O."/>
            <person name="Jarvis E.D."/>
            <person name="Gemmell N."/>
        </authorList>
    </citation>
    <scope>NUCLEOTIDE SEQUENCE [LARGE SCALE GENOMIC DNA]</scope>
</reference>
<feature type="compositionally biased region" description="Basic and acidic residues" evidence="7">
    <location>
        <begin position="321"/>
        <end position="343"/>
    </location>
</feature>
<keyword evidence="4" id="KW-0238">DNA-binding</keyword>
<evidence type="ECO:0000256" key="4">
    <source>
        <dbReference type="ARBA" id="ARBA00023125"/>
    </source>
</evidence>
<accession>A0A8U7NR04</accession>
<dbReference type="AlphaFoldDB" id="A0A8C3EXI7"/>
<feature type="region of interest" description="Disordered" evidence="7">
    <location>
        <begin position="963"/>
        <end position="994"/>
    </location>
</feature>
<dbReference type="PANTHER" id="PTHR46304:SF2">
    <property type="entry name" value="GENERAL TRANSCRIPTION FACTOR II-I"/>
    <property type="match status" value="1"/>
</dbReference>
<feature type="compositionally biased region" description="Acidic residues" evidence="7">
    <location>
        <begin position="401"/>
        <end position="411"/>
    </location>
</feature>
<reference evidence="8" key="3">
    <citation type="submission" date="2025-09" db="UniProtKB">
        <authorList>
            <consortium name="Ensembl"/>
        </authorList>
    </citation>
    <scope>IDENTIFICATION</scope>
</reference>
<proteinExistence type="predicted"/>
<dbReference type="FunFam" id="3.90.1460.10:FF:000002">
    <property type="entry name" value="General transcription factor II-I isoform 1"/>
    <property type="match status" value="1"/>
</dbReference>
<sequence>MAQTTAPATSIHDEESLESRMVVTFLISGLESVCKELAKSKAEIACIGVYERTVFVVGTERGKAFVNSREDIKKDFNEYCVPEEDRAAELQKTKTTPPVNRQTVDTVELEALRKSVEDFFCFCYGKALGKSTVVPVPYEEIQRDHSAVIVQGLPEGLALKHPSNYDISTLKWILDNKSEISFSINRSFLEPKKHIGADMTDPSHSIIPACGSCPPVKVKVEPSKDSGISSKMSTLTMKQETDDPNYYQFNTSGPSRTSEIDEKIAPGKSYTDSSQHDSSETSEDSEVEVTVEDDDDDYLPPDKRLKNTKLATEAANSGRRNGKEFNFDSSQHDSSETSEKPEVEVTIEDDDDDYLPPDKRLKNTKLATEAANSGRRNGKEFNFDSSQRDSSETSEKPEVEVTVEDDDDDYLPPDKRLKNTKLANEAANSGRRNGKEFNFDSSQRDSSETSEDSEAELTSEDDDDDDFNPSEKRLKNTKLATEAANTGRRKGKEFNFDKWNTRITDLRKEVEELFEKKYAQAIKAEGPVSVPYPLFQSHAEDLYVEGLPEGIPFRRPSTYGIPRLERILLGKEKIRFVIKKHELLNLTSVPVDKTVSGVSNTVKEEWYARVTKLRKMVDQLFCKKFAEALGSTEPKAVPYKKFEAHPTDLYVEGLPENIPFRSPSWYGIPCLEQIIQVGNRIKFVIKRPELLTVTSAEFTQPGSNTPAKEDWNAKITKLRKEVEDIFNIKFAQALGLSETVKVPYSVFESNPESLIVEGLPEGVPFRSPTWFGIPRLERIVRGSGKIKFVIKKPELIASYLPLRLANKIKTKAISPRSSKRSRSSADNSSVPEIEVTVDDSPNKAQTTDAQTNSQTNGSNTNSKPQGREFSFEAWNAKITDLKQKVENLFNEKCGEALGHSEPVKVPYALFESFPEVFYVEGLPEGVPFRQPSTFGIPRLEKILRNRSKIRFVIKKPEMFEAAVKESSARSPQRKNNSSSKANTTRTTKNTVENTSAGVEDLNIIQVTIPDDESERLPKVEKARQLREQVNDLFSQKFGEATGMNFPVKVPYRKITNNPGCVLVDGMPPGVAFKAPSYLEISSMRKILESAKFIKFTIIRPFPGLVINNHLIEEAEADAPPTAPAAAAVLPEPAEPSQIEVSLEDNTETEENSQIKQDPDLTS</sequence>
<name>A0A8C3EXI7_CORMO</name>
<dbReference type="FunFam" id="3.90.1460.10:FF:000004">
    <property type="entry name" value="general transcription factor II-I isoform X1"/>
    <property type="match status" value="1"/>
</dbReference>
<gene>
    <name evidence="8" type="primary">GTF2I</name>
</gene>
<feature type="compositionally biased region" description="Basic and acidic residues" evidence="7">
    <location>
        <begin position="433"/>
        <end position="447"/>
    </location>
</feature>
<feature type="compositionally biased region" description="Polar residues" evidence="7">
    <location>
        <begin position="247"/>
        <end position="257"/>
    </location>
</feature>
<evidence type="ECO:0000313" key="9">
    <source>
        <dbReference type="Proteomes" id="UP000694553"/>
    </source>
</evidence>
<feature type="compositionally biased region" description="Low complexity" evidence="7">
    <location>
        <begin position="850"/>
        <end position="862"/>
    </location>
</feature>
<dbReference type="PROSITE" id="PS51139">
    <property type="entry name" value="GTF2I"/>
    <property type="match status" value="6"/>
</dbReference>
<dbReference type="Gene3D" id="3.90.1460.10">
    <property type="entry name" value="GTF2I-like"/>
    <property type="match status" value="6"/>
</dbReference>
<evidence type="ECO:0000256" key="5">
    <source>
        <dbReference type="ARBA" id="ARBA00023163"/>
    </source>
</evidence>
<evidence type="ECO:0000256" key="2">
    <source>
        <dbReference type="ARBA" id="ARBA00022737"/>
    </source>
</evidence>
<feature type="compositionally biased region" description="Basic and acidic residues" evidence="7">
    <location>
        <begin position="377"/>
        <end position="399"/>
    </location>
</feature>
<keyword evidence="5" id="KW-0804">Transcription</keyword>
<feature type="compositionally biased region" description="Polar residues" evidence="7">
    <location>
        <begin position="1151"/>
        <end position="1162"/>
    </location>
</feature>
<feature type="region of interest" description="Disordered" evidence="7">
    <location>
        <begin position="1132"/>
        <end position="1162"/>
    </location>
</feature>
<dbReference type="InterPro" id="IPR004212">
    <property type="entry name" value="GTF2I"/>
</dbReference>
<feature type="compositionally biased region" description="Acidic residues" evidence="7">
    <location>
        <begin position="1141"/>
        <end position="1150"/>
    </location>
</feature>
<dbReference type="InterPro" id="IPR036647">
    <property type="entry name" value="GTF2I-like_rpt_sf"/>
</dbReference>
<dbReference type="GO" id="GO:0003700">
    <property type="term" value="F:DNA-binding transcription factor activity"/>
    <property type="evidence" value="ECO:0007669"/>
    <property type="project" value="TreeGrafter"/>
</dbReference>
<dbReference type="GO" id="GO:0003677">
    <property type="term" value="F:DNA binding"/>
    <property type="evidence" value="ECO:0007669"/>
    <property type="project" value="UniProtKB-KW"/>
</dbReference>
<dbReference type="Pfam" id="PF02946">
    <property type="entry name" value="GTF2I"/>
    <property type="match status" value="6"/>
</dbReference>
<feature type="region of interest" description="Disordered" evidence="7">
    <location>
        <begin position="813"/>
        <end position="866"/>
    </location>
</feature>
<evidence type="ECO:0000256" key="7">
    <source>
        <dbReference type="SAM" id="MobiDB-lite"/>
    </source>
</evidence>
<reference evidence="8" key="2">
    <citation type="submission" date="2025-08" db="UniProtKB">
        <authorList>
            <consortium name="Ensembl"/>
        </authorList>
    </citation>
    <scope>IDENTIFICATION</scope>
</reference>
<feature type="compositionally biased region" description="Acidic residues" evidence="7">
    <location>
        <begin position="280"/>
        <end position="299"/>
    </location>
</feature>
<organism evidence="8 9">
    <name type="scientific">Corvus moneduloides</name>
    <name type="common">New Caledonian crow</name>
    <dbReference type="NCBI Taxonomy" id="1196302"/>
    <lineage>
        <taxon>Eukaryota</taxon>
        <taxon>Metazoa</taxon>
        <taxon>Chordata</taxon>
        <taxon>Craniata</taxon>
        <taxon>Vertebrata</taxon>
        <taxon>Euteleostomi</taxon>
        <taxon>Archelosauria</taxon>
        <taxon>Archosauria</taxon>
        <taxon>Dinosauria</taxon>
        <taxon>Saurischia</taxon>
        <taxon>Theropoda</taxon>
        <taxon>Coelurosauria</taxon>
        <taxon>Aves</taxon>
        <taxon>Neognathae</taxon>
        <taxon>Neoaves</taxon>
        <taxon>Telluraves</taxon>
        <taxon>Australaves</taxon>
        <taxon>Passeriformes</taxon>
        <taxon>Corvoidea</taxon>
        <taxon>Corvidae</taxon>
        <taxon>Corvus</taxon>
    </lineage>
</organism>
<keyword evidence="9" id="KW-1185">Reference proteome</keyword>
<keyword evidence="6" id="KW-0539">Nucleus</keyword>
<protein>
    <submittedName>
        <fullName evidence="8">Ral transcription factor IIi</fullName>
    </submittedName>
</protein>
<evidence type="ECO:0000256" key="6">
    <source>
        <dbReference type="ARBA" id="ARBA00023242"/>
    </source>
</evidence>
<dbReference type="SUPFAM" id="SSF117773">
    <property type="entry name" value="GTF2I-like repeat"/>
    <property type="match status" value="6"/>
</dbReference>
<keyword evidence="3" id="KW-0805">Transcription regulation</keyword>
<dbReference type="GO" id="GO:0005634">
    <property type="term" value="C:nucleus"/>
    <property type="evidence" value="ECO:0007669"/>
    <property type="project" value="UniProtKB-SubCell"/>
</dbReference>
<evidence type="ECO:0000313" key="8">
    <source>
        <dbReference type="Ensembl" id="ENSCMUP00000027383.2"/>
    </source>
</evidence>
<accession>A0A8C3EXI7</accession>